<comment type="caution">
    <text evidence="2">The sequence shown here is derived from an EMBL/GenBank/DDBJ whole genome shotgun (WGS) entry which is preliminary data.</text>
</comment>
<name>A0A562ZTA7_9BURK</name>
<gene>
    <name evidence="2" type="ORF">FN976_09485</name>
</gene>
<dbReference type="Proteomes" id="UP000318199">
    <property type="component" value="Unassembled WGS sequence"/>
</dbReference>
<dbReference type="RefSeq" id="WP_145892778.1">
    <property type="nucleotide sequence ID" value="NZ_VOBQ01000007.1"/>
</dbReference>
<keyword evidence="3" id="KW-1185">Reference proteome</keyword>
<sequence length="207" mass="21628">MTSFFRARRATFGLALCAALAPLAGRGQPASPTVRLRGTIEALTPTRVTLRERSGERIELALAPNLVVTEVYPVTLAEVRAGSFIGVGALPQADGSQRAIAVTLFPEAMRGTGEGHRPFDFLPQSTMTNATVADVAAAADGRKLVVKYKDGEKTIVVPPEVPIVSLRPADRALLVVGGAVAITAQSIDGQPTAQRISAGRGGFAPPY</sequence>
<reference evidence="2 3" key="1">
    <citation type="submission" date="2019-07" db="EMBL/GenBank/DDBJ databases">
        <title>Caenimonas sedimenti sp. nov., isolated from activated sludge.</title>
        <authorList>
            <person name="Xu J."/>
        </authorList>
    </citation>
    <scope>NUCLEOTIDE SEQUENCE [LARGE SCALE GENOMIC DNA]</scope>
    <source>
        <strain evidence="2 3">HX-9-20</strain>
    </source>
</reference>
<keyword evidence="1" id="KW-0732">Signal</keyword>
<proteinExistence type="predicted"/>
<evidence type="ECO:0000313" key="2">
    <source>
        <dbReference type="EMBL" id="TWO71596.1"/>
    </source>
</evidence>
<protein>
    <recommendedName>
        <fullName evidence="4">DUF5666 domain-containing protein</fullName>
    </recommendedName>
</protein>
<feature type="chain" id="PRO_5021947295" description="DUF5666 domain-containing protein" evidence="1">
    <location>
        <begin position="25"/>
        <end position="207"/>
    </location>
</feature>
<evidence type="ECO:0008006" key="4">
    <source>
        <dbReference type="Google" id="ProtNLM"/>
    </source>
</evidence>
<dbReference type="AlphaFoldDB" id="A0A562ZTA7"/>
<organism evidence="2 3">
    <name type="scientific">Caenimonas sedimenti</name>
    <dbReference type="NCBI Taxonomy" id="2596921"/>
    <lineage>
        <taxon>Bacteria</taxon>
        <taxon>Pseudomonadati</taxon>
        <taxon>Pseudomonadota</taxon>
        <taxon>Betaproteobacteria</taxon>
        <taxon>Burkholderiales</taxon>
        <taxon>Comamonadaceae</taxon>
        <taxon>Caenimonas</taxon>
    </lineage>
</organism>
<dbReference type="EMBL" id="VOBQ01000007">
    <property type="protein sequence ID" value="TWO71596.1"/>
    <property type="molecule type" value="Genomic_DNA"/>
</dbReference>
<accession>A0A562ZTA7</accession>
<evidence type="ECO:0000313" key="3">
    <source>
        <dbReference type="Proteomes" id="UP000318199"/>
    </source>
</evidence>
<dbReference type="OrthoDB" id="7068047at2"/>
<evidence type="ECO:0000256" key="1">
    <source>
        <dbReference type="SAM" id="SignalP"/>
    </source>
</evidence>
<feature type="signal peptide" evidence="1">
    <location>
        <begin position="1"/>
        <end position="24"/>
    </location>
</feature>